<organism evidence="2 3">
    <name type="scientific">Xanthomonas populi</name>
    <dbReference type="NCBI Taxonomy" id="53414"/>
    <lineage>
        <taxon>Bacteria</taxon>
        <taxon>Pseudomonadati</taxon>
        <taxon>Pseudomonadota</taxon>
        <taxon>Gammaproteobacteria</taxon>
        <taxon>Lysobacterales</taxon>
        <taxon>Lysobacteraceae</taxon>
        <taxon>Xanthomonas</taxon>
    </lineage>
</organism>
<dbReference type="EMBL" id="MDEJ01000273">
    <property type="protein sequence ID" value="PPU81766.1"/>
    <property type="molecule type" value="Genomic_DNA"/>
</dbReference>
<keyword evidence="1" id="KW-1133">Transmembrane helix</keyword>
<proteinExistence type="predicted"/>
<reference evidence="3" key="1">
    <citation type="submission" date="2016-08" db="EMBL/GenBank/DDBJ databases">
        <authorList>
            <person name="Merda D."/>
            <person name="Briand M."/>
            <person name="Taghouti G."/>
            <person name="Carrere S."/>
            <person name="Gouzy J."/>
            <person name="Portier P."/>
            <person name="Jacques M.-A."/>
            <person name="Fischer-Le Saux M."/>
        </authorList>
    </citation>
    <scope>NUCLEOTIDE SEQUENCE [LARGE SCALE GENOMIC DNA]</scope>
    <source>
        <strain evidence="3">CFBP1817</strain>
    </source>
</reference>
<keyword evidence="1" id="KW-0472">Membrane</keyword>
<dbReference type="AlphaFoldDB" id="A0A2S7E2P7"/>
<dbReference type="Proteomes" id="UP000239939">
    <property type="component" value="Unassembled WGS sequence"/>
</dbReference>
<gene>
    <name evidence="2" type="ORF">XpopCFBP1817_20395</name>
</gene>
<sequence>MRSKCVVVQKRLYILEEVLIFKVSHFIVSLRIALTMMGCVCSFIFRVMWSRLSIQGQEM</sequence>
<evidence type="ECO:0000313" key="3">
    <source>
        <dbReference type="Proteomes" id="UP000239939"/>
    </source>
</evidence>
<protein>
    <submittedName>
        <fullName evidence="2">Uncharacterized protein</fullName>
    </submittedName>
</protein>
<feature type="transmembrane region" description="Helical" evidence="1">
    <location>
        <begin position="26"/>
        <end position="49"/>
    </location>
</feature>
<keyword evidence="1" id="KW-0812">Transmembrane</keyword>
<comment type="caution">
    <text evidence="2">The sequence shown here is derived from an EMBL/GenBank/DDBJ whole genome shotgun (WGS) entry which is preliminary data.</text>
</comment>
<evidence type="ECO:0000313" key="2">
    <source>
        <dbReference type="EMBL" id="PPU81766.1"/>
    </source>
</evidence>
<keyword evidence="3" id="KW-1185">Reference proteome</keyword>
<accession>A0A2S7E2P7</accession>
<name>A0A2S7E2P7_9XANT</name>
<evidence type="ECO:0000256" key="1">
    <source>
        <dbReference type="SAM" id="Phobius"/>
    </source>
</evidence>